<dbReference type="EMBL" id="AP023322">
    <property type="protein sequence ID" value="BCI64630.1"/>
    <property type="molecule type" value="Genomic_DNA"/>
</dbReference>
<dbReference type="KEGG" id="copr:Cop2CBH44_29830"/>
<dbReference type="Proteomes" id="UP000594042">
    <property type="component" value="Chromosome"/>
</dbReference>
<feature type="transmembrane region" description="Helical" evidence="1">
    <location>
        <begin position="6"/>
        <end position="24"/>
    </location>
</feature>
<organism evidence="2 3">
    <name type="scientific">Coprobacter secundus subsp. similis</name>
    <dbReference type="NCBI Taxonomy" id="2751153"/>
    <lineage>
        <taxon>Bacteria</taxon>
        <taxon>Pseudomonadati</taxon>
        <taxon>Bacteroidota</taxon>
        <taxon>Bacteroidia</taxon>
        <taxon>Bacteroidales</taxon>
        <taxon>Barnesiellaceae</taxon>
        <taxon>Coprobacter</taxon>
    </lineage>
</organism>
<evidence type="ECO:0000256" key="1">
    <source>
        <dbReference type="SAM" id="Phobius"/>
    </source>
</evidence>
<keyword evidence="3" id="KW-1185">Reference proteome</keyword>
<gene>
    <name evidence="2" type="ORF">Cop2CBH44_29830</name>
</gene>
<evidence type="ECO:0000313" key="3">
    <source>
        <dbReference type="Proteomes" id="UP000594042"/>
    </source>
</evidence>
<dbReference type="AlphaFoldDB" id="A0A7G1HYA2"/>
<evidence type="ECO:0000313" key="2">
    <source>
        <dbReference type="EMBL" id="BCI64630.1"/>
    </source>
</evidence>
<keyword evidence="1" id="KW-1133">Transmembrane helix</keyword>
<accession>A0A7G1HYA2</accession>
<keyword evidence="1" id="KW-0812">Transmembrane</keyword>
<keyword evidence="1" id="KW-0472">Membrane</keyword>
<protein>
    <submittedName>
        <fullName evidence="2">Uncharacterized protein</fullName>
    </submittedName>
</protein>
<proteinExistence type="predicted"/>
<name>A0A7G1HYA2_9BACT</name>
<reference evidence="3" key="1">
    <citation type="submission" date="2020-07" db="EMBL/GenBank/DDBJ databases">
        <title>Complete genome sequencing of Coprobacter sp. strain 2CBH44.</title>
        <authorList>
            <person name="Sakamoto M."/>
            <person name="Murakami T."/>
            <person name="Mori H."/>
        </authorList>
    </citation>
    <scope>NUCLEOTIDE SEQUENCE [LARGE SCALE GENOMIC DNA]</scope>
    <source>
        <strain evidence="3">2CBH44</strain>
    </source>
</reference>
<sequence length="76" mass="9242">MDLFINEVACICWYFVYLLLFLLYKLDKSGRNNYLNFKFAITKKIKKRCFKVLILGIAKFLKFEFIIHRKEINVKI</sequence>